<dbReference type="Proteomes" id="UP000826195">
    <property type="component" value="Unassembled WGS sequence"/>
</dbReference>
<reference evidence="2 3" key="1">
    <citation type="journal article" date="2021" name="J. Hered.">
        <title>A chromosome-level genome assembly of the parasitoid wasp, Cotesia glomerata (Hymenoptera: Braconidae).</title>
        <authorList>
            <person name="Pinto B.J."/>
            <person name="Weis J.J."/>
            <person name="Gamble T."/>
            <person name="Ode P.J."/>
            <person name="Paul R."/>
            <person name="Zaspel J.M."/>
        </authorList>
    </citation>
    <scope>NUCLEOTIDE SEQUENCE [LARGE SCALE GENOMIC DNA]</scope>
    <source>
        <strain evidence="2">CgM1</strain>
    </source>
</reference>
<accession>A0AAV7HBQ9</accession>
<protein>
    <submittedName>
        <fullName evidence="2">Uncharacterized protein</fullName>
    </submittedName>
</protein>
<feature type="region of interest" description="Disordered" evidence="1">
    <location>
        <begin position="101"/>
        <end position="124"/>
    </location>
</feature>
<dbReference type="AlphaFoldDB" id="A0AAV7HBQ9"/>
<name>A0AAV7HBQ9_COTGL</name>
<proteinExistence type="predicted"/>
<evidence type="ECO:0000256" key="1">
    <source>
        <dbReference type="SAM" id="MobiDB-lite"/>
    </source>
</evidence>
<gene>
    <name evidence="2" type="ORF">KQX54_005466</name>
</gene>
<keyword evidence="3" id="KW-1185">Reference proteome</keyword>
<organism evidence="2 3">
    <name type="scientific">Cotesia glomerata</name>
    <name type="common">Lepidopteran parasitic wasp</name>
    <name type="synonym">Apanteles glomeratus</name>
    <dbReference type="NCBI Taxonomy" id="32391"/>
    <lineage>
        <taxon>Eukaryota</taxon>
        <taxon>Metazoa</taxon>
        <taxon>Ecdysozoa</taxon>
        <taxon>Arthropoda</taxon>
        <taxon>Hexapoda</taxon>
        <taxon>Insecta</taxon>
        <taxon>Pterygota</taxon>
        <taxon>Neoptera</taxon>
        <taxon>Endopterygota</taxon>
        <taxon>Hymenoptera</taxon>
        <taxon>Apocrita</taxon>
        <taxon>Ichneumonoidea</taxon>
        <taxon>Braconidae</taxon>
        <taxon>Microgastrinae</taxon>
        <taxon>Cotesia</taxon>
    </lineage>
</organism>
<evidence type="ECO:0000313" key="2">
    <source>
        <dbReference type="EMBL" id="KAH0534569.1"/>
    </source>
</evidence>
<feature type="region of interest" description="Disordered" evidence="1">
    <location>
        <begin position="66"/>
        <end position="88"/>
    </location>
</feature>
<sequence>MGGIKVLKDKIDDLDGVAGIKAVLSIKSFVKQISELRTDILTIGDFPVGKPEVVGKTGLQSDHHAPAIPCGLAYQPPTPPHQPSQKDPKTLLRYLKSPEIKLLDPGKNPEPRQSVVRQHHHQRGSLTSNFSIKNKFCLTTTSRRKQEVTPEFTGGRALNLTHQFSKPVETPSWMLKTVLTTSGEFAEVSRLKVFISAIRSHHHHI</sequence>
<feature type="compositionally biased region" description="Basic and acidic residues" evidence="1">
    <location>
        <begin position="101"/>
        <end position="110"/>
    </location>
</feature>
<comment type="caution">
    <text evidence="2">The sequence shown here is derived from an EMBL/GenBank/DDBJ whole genome shotgun (WGS) entry which is preliminary data.</text>
</comment>
<dbReference type="EMBL" id="JAHXZJ010002982">
    <property type="protein sequence ID" value="KAH0534569.1"/>
    <property type="molecule type" value="Genomic_DNA"/>
</dbReference>
<evidence type="ECO:0000313" key="3">
    <source>
        <dbReference type="Proteomes" id="UP000826195"/>
    </source>
</evidence>